<dbReference type="PANTHER" id="PTHR28450">
    <property type="entry name" value="FANCONI ANEMIA GROUP B PROTEIN"/>
    <property type="match status" value="1"/>
</dbReference>
<dbReference type="GO" id="GO:1905168">
    <property type="term" value="P:positive regulation of double-strand break repair via homologous recombination"/>
    <property type="evidence" value="ECO:0007669"/>
    <property type="project" value="TreeGrafter"/>
</dbReference>
<gene>
    <name evidence="2" type="ORF">R3I93_005551</name>
</gene>
<evidence type="ECO:0008006" key="4">
    <source>
        <dbReference type="Google" id="ProtNLM"/>
    </source>
</evidence>
<dbReference type="GO" id="GO:0036297">
    <property type="term" value="P:interstrand cross-link repair"/>
    <property type="evidence" value="ECO:0007669"/>
    <property type="project" value="InterPro"/>
</dbReference>
<dbReference type="InterPro" id="IPR033333">
    <property type="entry name" value="FANCB"/>
</dbReference>
<dbReference type="Proteomes" id="UP001364617">
    <property type="component" value="Unassembled WGS sequence"/>
</dbReference>
<reference evidence="2 3" key="1">
    <citation type="submission" date="2024-02" db="EMBL/GenBank/DDBJ databases">
        <title>Chromosome-level genome assembly of the Eurasian Minnow (Phoxinus phoxinus).</title>
        <authorList>
            <person name="Oriowo T.O."/>
            <person name="Martin S."/>
            <person name="Stange M."/>
            <person name="Chrysostomakis Y."/>
            <person name="Brown T."/>
            <person name="Winkler S."/>
            <person name="Kukowka S."/>
            <person name="Myers E.W."/>
            <person name="Bohne A."/>
        </authorList>
    </citation>
    <scope>NUCLEOTIDE SEQUENCE [LARGE SCALE GENOMIC DNA]</scope>
    <source>
        <strain evidence="2">ZFMK-TIS-60720</strain>
        <tissue evidence="2">Whole Organism</tissue>
    </source>
</reference>
<sequence length="804" mass="88747">MAPAQRLAPMLAFAGEVLAFQCKSSSSKPRASEVSVLRLSFDQTSQTFSGTGHDTRLMHRDSSSETHVVHCASALDVQLRQKVPCVLLKTCRRRTSAFKYMLYSVHTSLEGALHAEFALPYEIRDCVSILQGPTLIWSHENSVFYASAQSGGVKEVPIAFKSITFVGELPLRERKIVIHGTTNDSSDAEHTLYVIGDANDRRAGACFVPNAYVSVLRCMMVLSAEEDGGSLRSRVLAATSTKQLVRFENGVPRDVCALPYEDPLSVQTAHTPRNERLVLVSFGQGNVCAVWSDSFQVAWCWTGVCVLLVDDFMRCGSDQMLLVFEGQNSPGDPLRNFTLTDLCGVTYSGGGSAGAVLDTSDATPENFLLTVRALESRLQSGMNFLEDLQRDVEAKDRLILQSLVALTDLVSGREHVMILPEQEGLVSLWDEDEDAGDDEERGVLADGMETECAEALLEVDRVWQRVVGQSLIIGVVLKPTNNTSVMHMSVSVVDSGAAPVINTKILQFPESEGLDEDKKKIRRSDWPGSTLALVAVTDLAPLLTSGRVKCPIMLHYSSKESSGSAQVSQFCGQISVDLKDVSVGKFHPRLLQDCTLNTDEAREDLLSLTALLDSWLFLIECADHTLADVQGFLRESLCVSVLDVDPRVLADPTDLRLFHWDQRSPFQALLSVQCRDDLRLLQFLHSLCDFLPASHHILCLETPRSRGPGPDLGRTLETEINTVIQELSLVLQCGERGVTGPEESDAENSEPLQRRREAWLRERGRSHSRLRPLVDGSAYSRLVERMIDRQLDTDEVALMEAARL</sequence>
<proteinExistence type="predicted"/>
<dbReference type="EMBL" id="JAYKXH010000005">
    <property type="protein sequence ID" value="KAK7169601.1"/>
    <property type="molecule type" value="Genomic_DNA"/>
</dbReference>
<dbReference type="PANTHER" id="PTHR28450:SF1">
    <property type="entry name" value="FANCONI ANEMIA GROUP B PROTEIN"/>
    <property type="match status" value="1"/>
</dbReference>
<protein>
    <recommendedName>
        <fullName evidence="4">Fanconi anemia group B protein</fullName>
    </recommendedName>
</protein>
<evidence type="ECO:0000256" key="1">
    <source>
        <dbReference type="SAM" id="SignalP"/>
    </source>
</evidence>
<dbReference type="GO" id="GO:0043240">
    <property type="term" value="C:Fanconi anaemia nuclear complex"/>
    <property type="evidence" value="ECO:0007669"/>
    <property type="project" value="InterPro"/>
</dbReference>
<evidence type="ECO:0000313" key="2">
    <source>
        <dbReference type="EMBL" id="KAK7169601.1"/>
    </source>
</evidence>
<feature type="signal peptide" evidence="1">
    <location>
        <begin position="1"/>
        <end position="19"/>
    </location>
</feature>
<comment type="caution">
    <text evidence="2">The sequence shown here is derived from an EMBL/GenBank/DDBJ whole genome shotgun (WGS) entry which is preliminary data.</text>
</comment>
<feature type="chain" id="PRO_5042966542" description="Fanconi anemia group B protein" evidence="1">
    <location>
        <begin position="20"/>
        <end position="804"/>
    </location>
</feature>
<keyword evidence="3" id="KW-1185">Reference proteome</keyword>
<dbReference type="GO" id="GO:2000042">
    <property type="term" value="P:negative regulation of double-strand break repair via homologous recombination"/>
    <property type="evidence" value="ECO:0007669"/>
    <property type="project" value="TreeGrafter"/>
</dbReference>
<evidence type="ECO:0000313" key="3">
    <source>
        <dbReference type="Proteomes" id="UP001364617"/>
    </source>
</evidence>
<keyword evidence="1" id="KW-0732">Signal</keyword>
<name>A0AAN9DD12_9TELE</name>
<dbReference type="AlphaFoldDB" id="A0AAN9DD12"/>
<organism evidence="2 3">
    <name type="scientific">Phoxinus phoxinus</name>
    <name type="common">Eurasian minnow</name>
    <dbReference type="NCBI Taxonomy" id="58324"/>
    <lineage>
        <taxon>Eukaryota</taxon>
        <taxon>Metazoa</taxon>
        <taxon>Chordata</taxon>
        <taxon>Craniata</taxon>
        <taxon>Vertebrata</taxon>
        <taxon>Euteleostomi</taxon>
        <taxon>Actinopterygii</taxon>
        <taxon>Neopterygii</taxon>
        <taxon>Teleostei</taxon>
        <taxon>Ostariophysi</taxon>
        <taxon>Cypriniformes</taxon>
        <taxon>Leuciscidae</taxon>
        <taxon>Phoxininae</taxon>
        <taxon>Phoxinus</taxon>
    </lineage>
</organism>
<dbReference type="GO" id="GO:1990414">
    <property type="term" value="P:replication-born double-strand break repair via sister chromatid exchange"/>
    <property type="evidence" value="ECO:0007669"/>
    <property type="project" value="TreeGrafter"/>
</dbReference>
<accession>A0AAN9DD12</accession>